<evidence type="ECO:0000256" key="1">
    <source>
        <dbReference type="SAM" id="MobiDB-lite"/>
    </source>
</evidence>
<organism evidence="2 3">
    <name type="scientific">Blastomyces gilchristii (strain SLH14081)</name>
    <name type="common">Blastomyces dermatitidis</name>
    <dbReference type="NCBI Taxonomy" id="559298"/>
    <lineage>
        <taxon>Eukaryota</taxon>
        <taxon>Fungi</taxon>
        <taxon>Dikarya</taxon>
        <taxon>Ascomycota</taxon>
        <taxon>Pezizomycotina</taxon>
        <taxon>Eurotiomycetes</taxon>
        <taxon>Eurotiomycetidae</taxon>
        <taxon>Onygenales</taxon>
        <taxon>Ajellomycetaceae</taxon>
        <taxon>Blastomyces</taxon>
    </lineage>
</organism>
<evidence type="ECO:0000313" key="2">
    <source>
        <dbReference type="EMBL" id="OAT07924.1"/>
    </source>
</evidence>
<dbReference type="EMBL" id="GG657453">
    <property type="protein sequence ID" value="OAT07924.1"/>
    <property type="molecule type" value="Genomic_DNA"/>
</dbReference>
<gene>
    <name evidence="2" type="ORF">BDBG_16918</name>
</gene>
<accession>A0A179UIW1</accession>
<dbReference type="EMBL" id="GG657453">
    <property type="protein sequence ID" value="OAT07925.1"/>
    <property type="molecule type" value="Genomic_DNA"/>
</dbReference>
<reference evidence="3" key="2">
    <citation type="journal article" date="2015" name="PLoS Genet.">
        <title>The dynamic genome and transcriptome of the human fungal pathogen Blastomyces and close relative Emmonsia.</title>
        <authorList>
            <person name="Munoz J.F."/>
            <person name="Gauthier G.M."/>
            <person name="Desjardins C.A."/>
            <person name="Gallo J.E."/>
            <person name="Holder J."/>
            <person name="Sullivan T.D."/>
            <person name="Marty A.J."/>
            <person name="Carmen J.C."/>
            <person name="Chen Z."/>
            <person name="Ding L."/>
            <person name="Gujja S."/>
            <person name="Magrini V."/>
            <person name="Misas E."/>
            <person name="Mitreva M."/>
            <person name="Priest M."/>
            <person name="Saif S."/>
            <person name="Whiston E.A."/>
            <person name="Young S."/>
            <person name="Zeng Q."/>
            <person name="Goldman W.E."/>
            <person name="Mardis E.R."/>
            <person name="Taylor J.W."/>
            <person name="McEwen J.G."/>
            <person name="Clay O.K."/>
            <person name="Klein B.S."/>
            <person name="Cuomo C.A."/>
        </authorList>
    </citation>
    <scope>NUCLEOTIDE SEQUENCE [LARGE SCALE GENOMIC DNA]</scope>
    <source>
        <strain evidence="3">SLH14081</strain>
    </source>
</reference>
<feature type="region of interest" description="Disordered" evidence="1">
    <location>
        <begin position="1"/>
        <end position="29"/>
    </location>
</feature>
<dbReference type="GeneID" id="42528863"/>
<dbReference type="RefSeq" id="XP_031578032.1">
    <property type="nucleotide sequence ID" value="XM_031724770.1"/>
</dbReference>
<proteinExistence type="predicted"/>
<dbReference type="Proteomes" id="UP000002038">
    <property type="component" value="Unassembled WGS sequence"/>
</dbReference>
<dbReference type="VEuPathDB" id="FungiDB:BDBG_16918"/>
<evidence type="ECO:0000313" key="3">
    <source>
        <dbReference type="Proteomes" id="UP000002038"/>
    </source>
</evidence>
<keyword evidence="3" id="KW-1185">Reference proteome</keyword>
<protein>
    <submittedName>
        <fullName evidence="2">Uncharacterized protein</fullName>
    </submittedName>
</protein>
<reference evidence="2" key="1">
    <citation type="submission" date="2009-02" db="EMBL/GenBank/DDBJ databases">
        <title>The Genome Sequence of Blastomyces dermatitidis strain SLH14081.</title>
        <authorList>
            <consortium name="The Broad Institute Genome Sequencing Platform"/>
            <consortium name="Broad Institute Microbial Sequencing Center."/>
            <person name="Champion M."/>
            <person name="Cuomo C."/>
            <person name="Ma L.-J."/>
            <person name="Henn M.R."/>
            <person name="Klein B."/>
            <person name="Goldman B."/>
            <person name="Young S."/>
            <person name="Kodira C.D."/>
            <person name="Zeng Q."/>
            <person name="Koehrsen M."/>
            <person name="Alvarado L."/>
            <person name="Berlin A.M."/>
            <person name="Heiman D.I."/>
            <person name="Hepburn T.A."/>
            <person name="Saif S."/>
            <person name="Shea T.D."/>
            <person name="Shenoy N."/>
            <person name="Sykes S."/>
            <person name="Galagan J."/>
            <person name="Nusbaum C."/>
            <person name="Birren B."/>
        </authorList>
    </citation>
    <scope>NUCLEOTIDE SEQUENCE</scope>
    <source>
        <strain evidence="2">SLH14081</strain>
    </source>
</reference>
<sequence>MRSPCMFDTASAPRRSRPGSGDAMPSGFGFSEAQHLAEFVVPTLNGIEQAGDFFRAPTKSIVQDQQLRQATHGMAYSNLSSMSGWPSTLGSFSFSLFFVYKLIESLRRAAATQSSV</sequence>
<dbReference type="KEGG" id="bgh:BDBG_16918"/>
<name>A0A179UIW1_BLAGS</name>
<dbReference type="RefSeq" id="XP_031578031.1">
    <property type="nucleotide sequence ID" value="XM_031724769.1"/>
</dbReference>
<dbReference type="AlphaFoldDB" id="A0A179UIW1"/>